<reference evidence="12" key="1">
    <citation type="submission" date="2021-02" db="EMBL/GenBank/DDBJ databases">
        <authorList>
            <person name="Nowell W R."/>
        </authorList>
    </citation>
    <scope>NUCLEOTIDE SEQUENCE</scope>
</reference>
<accession>A0A813T5V7</accession>
<evidence type="ECO:0000256" key="9">
    <source>
        <dbReference type="SAM" id="MobiDB-lite"/>
    </source>
</evidence>
<proteinExistence type="inferred from homology"/>
<dbReference type="AlphaFoldDB" id="A0A813T5V7"/>
<dbReference type="InterPro" id="IPR027417">
    <property type="entry name" value="P-loop_NTPase"/>
</dbReference>
<keyword evidence="7 10" id="KW-1133">Transmembrane helix</keyword>
<feature type="compositionally biased region" description="Basic residues" evidence="9">
    <location>
        <begin position="64"/>
        <end position="75"/>
    </location>
</feature>
<evidence type="ECO:0000256" key="10">
    <source>
        <dbReference type="SAM" id="Phobius"/>
    </source>
</evidence>
<evidence type="ECO:0000313" key="12">
    <source>
        <dbReference type="EMBL" id="CAF0810009.1"/>
    </source>
</evidence>
<dbReference type="Proteomes" id="UP000663877">
    <property type="component" value="Unassembled WGS sequence"/>
</dbReference>
<evidence type="ECO:0000313" key="15">
    <source>
        <dbReference type="Proteomes" id="UP000663877"/>
    </source>
</evidence>
<dbReference type="Proteomes" id="UP000663832">
    <property type="component" value="Unassembled WGS sequence"/>
</dbReference>
<dbReference type="PANTHER" id="PTHR48041">
    <property type="entry name" value="ABC TRANSPORTER G FAMILY MEMBER 28"/>
    <property type="match status" value="1"/>
</dbReference>
<dbReference type="InterPro" id="IPR050352">
    <property type="entry name" value="ABCG_transporters"/>
</dbReference>
<dbReference type="InterPro" id="IPR043926">
    <property type="entry name" value="ABCG_dom"/>
</dbReference>
<dbReference type="InterPro" id="IPR003593">
    <property type="entry name" value="AAA+_ATPase"/>
</dbReference>
<organism evidence="12 15">
    <name type="scientific">Adineta steineri</name>
    <dbReference type="NCBI Taxonomy" id="433720"/>
    <lineage>
        <taxon>Eukaryota</taxon>
        <taxon>Metazoa</taxon>
        <taxon>Spiralia</taxon>
        <taxon>Gnathifera</taxon>
        <taxon>Rotifera</taxon>
        <taxon>Eurotatoria</taxon>
        <taxon>Bdelloidea</taxon>
        <taxon>Adinetida</taxon>
        <taxon>Adinetidae</taxon>
        <taxon>Adineta</taxon>
    </lineage>
</organism>
<feature type="transmembrane region" description="Helical" evidence="10">
    <location>
        <begin position="493"/>
        <end position="513"/>
    </location>
</feature>
<feature type="transmembrane region" description="Helical" evidence="10">
    <location>
        <begin position="691"/>
        <end position="711"/>
    </location>
</feature>
<comment type="caution">
    <text evidence="12">The sequence shown here is derived from an EMBL/GenBank/DDBJ whole genome shotgun (WGS) entry which is preliminary data.</text>
</comment>
<dbReference type="InterPro" id="IPR003439">
    <property type="entry name" value="ABC_transporter-like_ATP-bd"/>
</dbReference>
<feature type="domain" description="ABC transporter" evidence="11">
    <location>
        <begin position="115"/>
        <end position="366"/>
    </location>
</feature>
<keyword evidence="8 10" id="KW-0472">Membrane</keyword>
<dbReference type="InterPro" id="IPR013525">
    <property type="entry name" value="ABC2_TM"/>
</dbReference>
<keyword evidence="5" id="KW-0547">Nucleotide-binding</keyword>
<dbReference type="GO" id="GO:0016887">
    <property type="term" value="F:ATP hydrolysis activity"/>
    <property type="evidence" value="ECO:0007669"/>
    <property type="project" value="InterPro"/>
</dbReference>
<dbReference type="CDD" id="cd03213">
    <property type="entry name" value="ABCG_EPDR"/>
    <property type="match status" value="1"/>
</dbReference>
<feature type="transmembrane region" description="Helical" evidence="10">
    <location>
        <begin position="542"/>
        <end position="562"/>
    </location>
</feature>
<evidence type="ECO:0000256" key="7">
    <source>
        <dbReference type="ARBA" id="ARBA00022989"/>
    </source>
</evidence>
<evidence type="ECO:0000256" key="1">
    <source>
        <dbReference type="ARBA" id="ARBA00004141"/>
    </source>
</evidence>
<dbReference type="GO" id="GO:0140359">
    <property type="term" value="F:ABC-type transporter activity"/>
    <property type="evidence" value="ECO:0007669"/>
    <property type="project" value="InterPro"/>
</dbReference>
<evidence type="ECO:0000313" key="14">
    <source>
        <dbReference type="Proteomes" id="UP000663832"/>
    </source>
</evidence>
<feature type="transmembrane region" description="Helical" evidence="10">
    <location>
        <begin position="574"/>
        <end position="597"/>
    </location>
</feature>
<feature type="transmembrane region" description="Helical" evidence="10">
    <location>
        <begin position="603"/>
        <end position="624"/>
    </location>
</feature>
<evidence type="ECO:0000256" key="8">
    <source>
        <dbReference type="ARBA" id="ARBA00023136"/>
    </source>
</evidence>
<keyword evidence="6" id="KW-0067">ATP-binding</keyword>
<keyword evidence="14" id="KW-1185">Reference proteome</keyword>
<dbReference type="Pfam" id="PF19055">
    <property type="entry name" value="ABC2_membrane_7"/>
    <property type="match status" value="1"/>
</dbReference>
<gene>
    <name evidence="12" type="ORF">BJG266_LOCUS5681</name>
    <name evidence="13" type="ORF">QVE165_LOCUS11028</name>
</gene>
<keyword evidence="3" id="KW-0813">Transport</keyword>
<protein>
    <recommendedName>
        <fullName evidence="11">ABC transporter domain-containing protein</fullName>
    </recommendedName>
</protein>
<dbReference type="EMBL" id="CAJNOM010000052">
    <property type="protein sequence ID" value="CAF0929677.1"/>
    <property type="molecule type" value="Genomic_DNA"/>
</dbReference>
<dbReference type="OrthoDB" id="66620at2759"/>
<dbReference type="Pfam" id="PF00005">
    <property type="entry name" value="ABC_tran"/>
    <property type="match status" value="1"/>
</dbReference>
<dbReference type="SUPFAM" id="SSF52540">
    <property type="entry name" value="P-loop containing nucleoside triphosphate hydrolases"/>
    <property type="match status" value="1"/>
</dbReference>
<evidence type="ECO:0000256" key="2">
    <source>
        <dbReference type="ARBA" id="ARBA00005814"/>
    </source>
</evidence>
<dbReference type="Gene3D" id="3.40.50.300">
    <property type="entry name" value="P-loop containing nucleotide triphosphate hydrolases"/>
    <property type="match status" value="1"/>
</dbReference>
<dbReference type="GO" id="GO:0005886">
    <property type="term" value="C:plasma membrane"/>
    <property type="evidence" value="ECO:0007669"/>
    <property type="project" value="TreeGrafter"/>
</dbReference>
<dbReference type="GO" id="GO:0005524">
    <property type="term" value="F:ATP binding"/>
    <property type="evidence" value="ECO:0007669"/>
    <property type="project" value="UniProtKB-KW"/>
</dbReference>
<dbReference type="InterPro" id="IPR017871">
    <property type="entry name" value="ABC_transporter-like_CS"/>
</dbReference>
<name>A0A813T5V7_9BILA</name>
<evidence type="ECO:0000256" key="6">
    <source>
        <dbReference type="ARBA" id="ARBA00022840"/>
    </source>
</evidence>
<dbReference type="PROSITE" id="PS50893">
    <property type="entry name" value="ABC_TRANSPORTER_2"/>
    <property type="match status" value="1"/>
</dbReference>
<dbReference type="PROSITE" id="PS00211">
    <property type="entry name" value="ABC_TRANSPORTER_1"/>
    <property type="match status" value="1"/>
</dbReference>
<comment type="subcellular location">
    <subcellularLocation>
        <location evidence="1">Membrane</location>
        <topology evidence="1">Multi-pass membrane protein</topology>
    </subcellularLocation>
</comment>
<sequence length="720" mass="81376">MDSQANGQKAPFRNYPVSTLGDYVRQHNSSWRANHYSNKQPNLEWYQYLRRQADLENPPGIPYGKRRKPKPKPKPQNRTQGTMLYDDGDLGISKVDFTSPPVTLTWLDLQAKAPPKDKGLRRTIKKALCPWKEVGESKLLLKGVSGIAKPGQLVAIMGASGAGKTTLLNILTQRRPGTLKVTGDVRVNGTKMDRNINRVSGYVQQEELFIASMTTREHLHFNAMLRLNRDVTKEERIKRVDELLDFLNLKKAEKTIIGEPGRIKGLSGGEKRRLLFASEVMTDPPLLFADEPTSGLDGSMAFTICDAMRKLCNQGKTIVCTIHQPSSEIFQLFDTLYLLAEGRVAYFGSRKKVEGFFSGLGYVAPDNYNLSDFFIQTLAILPFDREASLERVEHICDEYEKSPLYAQHIGEARQYHEIDDDQSNSTGGIFHSSSKYKSSFFRQFRWLLWRSGIDMFRNPFQLRLRIMISIILGVLLGLLFLRLQYNQLAFQNISAIIFMLIINISFSTVQGTADGLSRQLNLFFKEHDDGIYHTIPYFVARFALELPVLGLSTFILGTIVYWMTNLYNSARHYFILQGILILCTIVAMSVGTLVGVSAPSPDVAVALVVPIVLPLLVFAGFFISAKTIPNWLIWIKYLSWLYYANEMALINQWEDVNSLECNASGNSTCFGNGTDIINYYGFSKSHYSRNLGLLFAIFGTCTLLSLLILILRAKFQRKTG</sequence>
<feature type="transmembrane region" description="Helical" evidence="10">
    <location>
        <begin position="631"/>
        <end position="650"/>
    </location>
</feature>
<dbReference type="PANTHER" id="PTHR48041:SF139">
    <property type="entry name" value="PROTEIN SCARLET"/>
    <property type="match status" value="1"/>
</dbReference>
<evidence type="ECO:0000256" key="3">
    <source>
        <dbReference type="ARBA" id="ARBA00022448"/>
    </source>
</evidence>
<evidence type="ECO:0000313" key="13">
    <source>
        <dbReference type="EMBL" id="CAF0929677.1"/>
    </source>
</evidence>
<evidence type="ECO:0000256" key="5">
    <source>
        <dbReference type="ARBA" id="ARBA00022741"/>
    </source>
</evidence>
<comment type="similarity">
    <text evidence="2">Belongs to the ABC transporter superfamily. ABCG family. Eye pigment precursor importer (TC 3.A.1.204) subfamily.</text>
</comment>
<evidence type="ECO:0000259" key="11">
    <source>
        <dbReference type="PROSITE" id="PS50893"/>
    </source>
</evidence>
<feature type="transmembrane region" description="Helical" evidence="10">
    <location>
        <begin position="462"/>
        <end position="481"/>
    </location>
</feature>
<dbReference type="EMBL" id="CAJNOI010000015">
    <property type="protein sequence ID" value="CAF0810009.1"/>
    <property type="molecule type" value="Genomic_DNA"/>
</dbReference>
<dbReference type="Pfam" id="PF01061">
    <property type="entry name" value="ABC2_membrane"/>
    <property type="match status" value="1"/>
</dbReference>
<evidence type="ECO:0000256" key="4">
    <source>
        <dbReference type="ARBA" id="ARBA00022692"/>
    </source>
</evidence>
<keyword evidence="4 10" id="KW-0812">Transmembrane</keyword>
<feature type="region of interest" description="Disordered" evidence="9">
    <location>
        <begin position="56"/>
        <end position="85"/>
    </location>
</feature>
<dbReference type="SMART" id="SM00382">
    <property type="entry name" value="AAA"/>
    <property type="match status" value="1"/>
</dbReference>